<name>A0AAV1UK75_9STRA</name>
<feature type="compositionally biased region" description="Basic and acidic residues" evidence="1">
    <location>
        <begin position="1"/>
        <end position="11"/>
    </location>
</feature>
<dbReference type="AlphaFoldDB" id="A0AAV1UK75"/>
<evidence type="ECO:0000256" key="1">
    <source>
        <dbReference type="SAM" id="MobiDB-lite"/>
    </source>
</evidence>
<evidence type="ECO:0000313" key="3">
    <source>
        <dbReference type="Proteomes" id="UP001162060"/>
    </source>
</evidence>
<sequence length="39" mass="4051">MVIQAREKHEAQTSNDDGSFGGTSSGRQRSTITPSASGV</sequence>
<comment type="caution">
    <text evidence="2">The sequence shown here is derived from an EMBL/GenBank/DDBJ whole genome shotgun (WGS) entry which is preliminary data.</text>
</comment>
<reference evidence="2" key="1">
    <citation type="submission" date="2024-01" db="EMBL/GenBank/DDBJ databases">
        <authorList>
            <person name="Webb A."/>
        </authorList>
    </citation>
    <scope>NUCLEOTIDE SEQUENCE</scope>
    <source>
        <strain evidence="2">Pm1</strain>
    </source>
</reference>
<dbReference type="EMBL" id="CAKLBY020000217">
    <property type="protein sequence ID" value="CAK7934885.1"/>
    <property type="molecule type" value="Genomic_DNA"/>
</dbReference>
<gene>
    <name evidence="2" type="ORF">PM001_LOCUS20035</name>
</gene>
<feature type="region of interest" description="Disordered" evidence="1">
    <location>
        <begin position="1"/>
        <end position="39"/>
    </location>
</feature>
<accession>A0AAV1UK75</accession>
<feature type="compositionally biased region" description="Polar residues" evidence="1">
    <location>
        <begin position="25"/>
        <end position="39"/>
    </location>
</feature>
<organism evidence="2 3">
    <name type="scientific">Peronospora matthiolae</name>
    <dbReference type="NCBI Taxonomy" id="2874970"/>
    <lineage>
        <taxon>Eukaryota</taxon>
        <taxon>Sar</taxon>
        <taxon>Stramenopiles</taxon>
        <taxon>Oomycota</taxon>
        <taxon>Peronosporomycetes</taxon>
        <taxon>Peronosporales</taxon>
        <taxon>Peronosporaceae</taxon>
        <taxon>Peronospora</taxon>
    </lineage>
</organism>
<evidence type="ECO:0000313" key="2">
    <source>
        <dbReference type="EMBL" id="CAK7934885.1"/>
    </source>
</evidence>
<protein>
    <submittedName>
        <fullName evidence="2">Uncharacterized protein</fullName>
    </submittedName>
</protein>
<proteinExistence type="predicted"/>
<dbReference type="Proteomes" id="UP001162060">
    <property type="component" value="Unassembled WGS sequence"/>
</dbReference>